<dbReference type="PATRIC" id="fig|993517.3.peg.3272"/>
<name>K5E7B3_RHOBT</name>
<comment type="caution">
    <text evidence="2">The sequence shown here is derived from an EMBL/GenBank/DDBJ whole genome shotgun (WGS) entry which is preliminary data.</text>
</comment>
<proteinExistence type="predicted"/>
<dbReference type="RefSeq" id="WP_007332709.1">
    <property type="nucleotide sequence ID" value="NZ_AMCW01000087.1"/>
</dbReference>
<gene>
    <name evidence="2" type="ORF">RBSH_03017</name>
</gene>
<evidence type="ECO:0000313" key="2">
    <source>
        <dbReference type="EMBL" id="EKK01691.1"/>
    </source>
</evidence>
<dbReference type="AlphaFoldDB" id="K5E7B3"/>
<evidence type="ECO:0000256" key="1">
    <source>
        <dbReference type="SAM" id="MobiDB-lite"/>
    </source>
</evidence>
<evidence type="ECO:0000313" key="3">
    <source>
        <dbReference type="Proteomes" id="UP000007993"/>
    </source>
</evidence>
<dbReference type="EMBL" id="AMCW01000087">
    <property type="protein sequence ID" value="EKK01691.1"/>
    <property type="molecule type" value="Genomic_DNA"/>
</dbReference>
<organism evidence="2 3">
    <name type="scientific">Rhodopirellula baltica SH28</name>
    <dbReference type="NCBI Taxonomy" id="993517"/>
    <lineage>
        <taxon>Bacteria</taxon>
        <taxon>Pseudomonadati</taxon>
        <taxon>Planctomycetota</taxon>
        <taxon>Planctomycetia</taxon>
        <taxon>Pirellulales</taxon>
        <taxon>Pirellulaceae</taxon>
        <taxon>Rhodopirellula</taxon>
    </lineage>
</organism>
<feature type="region of interest" description="Disordered" evidence="1">
    <location>
        <begin position="21"/>
        <end position="66"/>
    </location>
</feature>
<protein>
    <submittedName>
        <fullName evidence="2">Uncharacterized protein</fullName>
    </submittedName>
</protein>
<sequence length="66" mass="7598">MTTHPALMLLVTKVANWMAPKRANANRSRDTHQRGLMPAMNERMKRPEQMESFAMSNGRSLNDECH</sequence>
<accession>K5E7B3</accession>
<reference evidence="2 3" key="1">
    <citation type="journal article" date="2013" name="Mar. Genomics">
        <title>Expression of sulfatases in Rhodopirellula baltica and the diversity of sulfatases in the genus Rhodopirellula.</title>
        <authorList>
            <person name="Wegner C.E."/>
            <person name="Richter-Heitmann T."/>
            <person name="Klindworth A."/>
            <person name="Klockow C."/>
            <person name="Richter M."/>
            <person name="Achstetter T."/>
            <person name="Glockner F.O."/>
            <person name="Harder J."/>
        </authorList>
    </citation>
    <scope>NUCLEOTIDE SEQUENCE [LARGE SCALE GENOMIC DNA]</scope>
    <source>
        <strain evidence="2 3">SH28</strain>
    </source>
</reference>
<dbReference type="Proteomes" id="UP000007993">
    <property type="component" value="Unassembled WGS sequence"/>
</dbReference>